<dbReference type="InterPro" id="IPR019337">
    <property type="entry name" value="Telomere_length_regulation_dom"/>
</dbReference>
<evidence type="ECO:0000256" key="1">
    <source>
        <dbReference type="ARBA" id="ARBA00006133"/>
    </source>
</evidence>
<dbReference type="InterPro" id="IPR051970">
    <property type="entry name" value="TEL2_Regulation"/>
</dbReference>
<dbReference type="GO" id="GO:0051879">
    <property type="term" value="F:Hsp90 protein binding"/>
    <property type="evidence" value="ECO:0007669"/>
    <property type="project" value="TreeGrafter"/>
</dbReference>
<feature type="compositionally biased region" description="Low complexity" evidence="2">
    <location>
        <begin position="1"/>
        <end position="11"/>
    </location>
</feature>
<dbReference type="Gene3D" id="1.25.40.720">
    <property type="entry name" value="Telomere length regulation protein 2, C-terminal domain"/>
    <property type="match status" value="1"/>
</dbReference>
<dbReference type="EMBL" id="LN483167">
    <property type="protein sequence ID" value="CDZ96857.1"/>
    <property type="molecule type" value="Genomic_DNA"/>
</dbReference>
<feature type="compositionally biased region" description="Polar residues" evidence="2">
    <location>
        <begin position="883"/>
        <end position="892"/>
    </location>
</feature>
<dbReference type="SUPFAM" id="SSF48371">
    <property type="entry name" value="ARM repeat"/>
    <property type="match status" value="1"/>
</dbReference>
<feature type="region of interest" description="Disordered" evidence="2">
    <location>
        <begin position="1"/>
        <end position="25"/>
    </location>
</feature>
<feature type="compositionally biased region" description="Low complexity" evidence="2">
    <location>
        <begin position="633"/>
        <end position="648"/>
    </location>
</feature>
<dbReference type="PANTHER" id="PTHR15830">
    <property type="entry name" value="TELOMERE LENGTH REGULATION PROTEIN TEL2 FAMILY MEMBER"/>
    <property type="match status" value="1"/>
</dbReference>
<feature type="region of interest" description="Disordered" evidence="2">
    <location>
        <begin position="570"/>
        <end position="659"/>
    </location>
</feature>
<dbReference type="GO" id="GO:0042162">
    <property type="term" value="F:telomeric DNA binding"/>
    <property type="evidence" value="ECO:0007669"/>
    <property type="project" value="TreeGrafter"/>
</dbReference>
<evidence type="ECO:0000259" key="3">
    <source>
        <dbReference type="Pfam" id="PF10193"/>
    </source>
</evidence>
<comment type="similarity">
    <text evidence="1">Belongs to the TEL2 family.</text>
</comment>
<dbReference type="InterPro" id="IPR038528">
    <property type="entry name" value="TEL2_C_sf"/>
</dbReference>
<dbReference type="InterPro" id="IPR016024">
    <property type="entry name" value="ARM-type_fold"/>
</dbReference>
<reference evidence="4" key="1">
    <citation type="submission" date="2014-08" db="EMBL/GenBank/DDBJ databases">
        <authorList>
            <person name="Sharma Rahul"/>
            <person name="Thines Marco"/>
        </authorList>
    </citation>
    <scope>NUCLEOTIDE SEQUENCE</scope>
</reference>
<dbReference type="Pfam" id="PF10193">
    <property type="entry name" value="Telomere_reg-2"/>
    <property type="match status" value="1"/>
</dbReference>
<dbReference type="GO" id="GO:0005829">
    <property type="term" value="C:cytosol"/>
    <property type="evidence" value="ECO:0007669"/>
    <property type="project" value="TreeGrafter"/>
</dbReference>
<feature type="compositionally biased region" description="Low complexity" evidence="2">
    <location>
        <begin position="580"/>
        <end position="594"/>
    </location>
</feature>
<dbReference type="GO" id="GO:0051083">
    <property type="term" value="P:'de novo' cotranslational protein folding"/>
    <property type="evidence" value="ECO:0007669"/>
    <property type="project" value="TreeGrafter"/>
</dbReference>
<dbReference type="PANTHER" id="PTHR15830:SF10">
    <property type="entry name" value="TELOMERE LENGTH REGULATION PROTEIN TEL2 HOMOLOG"/>
    <property type="match status" value="1"/>
</dbReference>
<accession>A0A0F7SIR9</accession>
<dbReference type="AlphaFoldDB" id="A0A0F7SIR9"/>
<protein>
    <submittedName>
        <fullName evidence="4">Uncharacterized conserved protein</fullName>
    </submittedName>
</protein>
<organism evidence="4">
    <name type="scientific">Phaffia rhodozyma</name>
    <name type="common">Yeast</name>
    <name type="synonym">Xanthophyllomyces dendrorhous</name>
    <dbReference type="NCBI Taxonomy" id="264483"/>
    <lineage>
        <taxon>Eukaryota</taxon>
        <taxon>Fungi</taxon>
        <taxon>Dikarya</taxon>
        <taxon>Basidiomycota</taxon>
        <taxon>Agaricomycotina</taxon>
        <taxon>Tremellomycetes</taxon>
        <taxon>Cystofilobasidiales</taxon>
        <taxon>Mrakiaceae</taxon>
        <taxon>Phaffia</taxon>
    </lineage>
</organism>
<evidence type="ECO:0000313" key="4">
    <source>
        <dbReference type="EMBL" id="CDZ96857.1"/>
    </source>
</evidence>
<name>A0A0F7SIR9_PHARH</name>
<feature type="domain" description="Telomere length regulation protein conserved" evidence="3">
    <location>
        <begin position="674"/>
        <end position="785"/>
    </location>
</feature>
<feature type="region of interest" description="Disordered" evidence="2">
    <location>
        <begin position="856"/>
        <end position="899"/>
    </location>
</feature>
<sequence>MESFKSSNNNEKNSRFKTRASVRGQTPRVSIAQPLHLLNLLPPVDHQLAYLKPKLLWPGSRSPDAQEILLSRFALGIQHVLLETVLEVWWNVLEDGKEPEDLFGRALIWTWFSPSLVEGEGRFRTVLVLCGFQALGTRLSSISAASSSKEASRSSSRSSFKSNTSLSLILDFLQVMSISYPIPIVFNVLFPPSPHQSAGSNAKNVVIWEGYTKLLLNIPTKVMNATQGGTLVEVPKELDSNRWLGHIVLNIDRLVWEASSTGRYSPSALEDQLAPILSGLLRQGFLGLSSSLNPRQPAQTLFSHLLPILLPRVIASSSPSVEYCKTYRKLFQALPFSDLARAAESLLRHLLAGLNASSDNLNEASEIVRLGRASKVMGLVIGREEEGVWQKVLLGAEASSLGSERDIRQRAIVGIGWVGGESKNSDALEKFMSKVLELWTDVQFIKYSLVKKHIYVLTILLLAVRSFPIRSPQIIRLSFLPEFLQCLPHYLSHPDPTIRHLGMLSAEVISSRSTPSGDKVLNFGVWEGDEGGKRICRELRKVEIDWNQFTRANEGLETGSELDLLGWNQQAQSSSPPFESSRQPSPPASASRLRSQLDRETRSKIKKKKSTKVSSSKITVLSDSDDSLTGYASSSHSISSRISSRSSSPTPSDLDEYIDDPTLYAPKKKKVPKPVYLTQLGELLGSRDDPDKLEVGLKWGESLVRRKRDFGLELEENAEFIAVTLAGLNDNFELEDFENRKQGILNALVCCSPRKVAPALIEQYFHNQYSLHQRSAILTALAMGAREAASLPVLALPSVTSTDWPSKRLPNALHSKYISPSDPIRAIRSATSIRGGAVERIADELKDLAIERGREDAESNIESFQREKRLRVNPRSTKPLVQESLTDSNGSSRPKMRSPNEVSFTTVAAEFFILPMINRFWNHYQEQTTQSLRSSSSSTPSATGTGMILSPLSLSKFLATLMVLVHASRHSTLFLAVIAPEALQLAVTLGSRPLSSTLNKRGQVEDEEADEISVLGSSLDLALVTLDASRDLDAGQTLVTSHHGLVLAIAEWAELVFKRTESGERVSGEGGGEGGGKVRRSSAGVCVQVGEVRERWVRLTGF</sequence>
<proteinExistence type="inferred from homology"/>
<evidence type="ECO:0000256" key="2">
    <source>
        <dbReference type="SAM" id="MobiDB-lite"/>
    </source>
</evidence>